<accession>A0A139WZY8</accession>
<keyword evidence="2" id="KW-1185">Reference proteome</keyword>
<proteinExistence type="predicted"/>
<name>A0A139WZY8_9CYAN</name>
<dbReference type="EMBL" id="ANNX02000045">
    <property type="protein sequence ID" value="KYC37980.1"/>
    <property type="molecule type" value="Genomic_DNA"/>
</dbReference>
<organism evidence="1 2">
    <name type="scientific">Scytonema hofmannii PCC 7110</name>
    <dbReference type="NCBI Taxonomy" id="128403"/>
    <lineage>
        <taxon>Bacteria</taxon>
        <taxon>Bacillati</taxon>
        <taxon>Cyanobacteriota</taxon>
        <taxon>Cyanophyceae</taxon>
        <taxon>Nostocales</taxon>
        <taxon>Scytonemataceae</taxon>
        <taxon>Scytonema</taxon>
    </lineage>
</organism>
<evidence type="ECO:0008006" key="3">
    <source>
        <dbReference type="Google" id="ProtNLM"/>
    </source>
</evidence>
<dbReference type="RefSeq" id="WP_026134607.1">
    <property type="nucleotide sequence ID" value="NZ_KQ976354.1"/>
</dbReference>
<reference evidence="1 2" key="1">
    <citation type="journal article" date="2013" name="Genome Biol. Evol.">
        <title>Genomes of Stigonematalean cyanobacteria (subsection V) and the evolution of oxygenic photosynthesis from prokaryotes to plastids.</title>
        <authorList>
            <person name="Dagan T."/>
            <person name="Roettger M."/>
            <person name="Stucken K."/>
            <person name="Landan G."/>
            <person name="Koch R."/>
            <person name="Major P."/>
            <person name="Gould S.B."/>
            <person name="Goremykin V.V."/>
            <person name="Rippka R."/>
            <person name="Tandeau de Marsac N."/>
            <person name="Gugger M."/>
            <person name="Lockhart P.J."/>
            <person name="Allen J.F."/>
            <person name="Brune I."/>
            <person name="Maus I."/>
            <person name="Puhler A."/>
            <person name="Martin W.F."/>
        </authorList>
    </citation>
    <scope>NUCLEOTIDE SEQUENCE [LARGE SCALE GENOMIC DNA]</scope>
    <source>
        <strain evidence="1 2">PCC 7110</strain>
    </source>
</reference>
<dbReference type="OrthoDB" id="463809at2"/>
<evidence type="ECO:0000313" key="1">
    <source>
        <dbReference type="EMBL" id="KYC37980.1"/>
    </source>
</evidence>
<comment type="caution">
    <text evidence="1">The sequence shown here is derived from an EMBL/GenBank/DDBJ whole genome shotgun (WGS) entry which is preliminary data.</text>
</comment>
<dbReference type="Proteomes" id="UP000076925">
    <property type="component" value="Unassembled WGS sequence"/>
</dbReference>
<gene>
    <name evidence="1" type="ORF">WA1_05270</name>
</gene>
<protein>
    <recommendedName>
        <fullName evidence="3">DUF2281 domain-containing protein</fullName>
    </recommendedName>
</protein>
<dbReference type="AlphaFoldDB" id="A0A139WZY8"/>
<sequence length="78" mass="9298">MLTLKELVVQELETLDEERLKEVADFLAFLKFRSRGASWKIDQTQMADLYREFAEEDKRLAEEGLDEYAELLRQEDLK</sequence>
<evidence type="ECO:0000313" key="2">
    <source>
        <dbReference type="Proteomes" id="UP000076925"/>
    </source>
</evidence>